<evidence type="ECO:0000256" key="2">
    <source>
        <dbReference type="ARBA" id="ARBA00022803"/>
    </source>
</evidence>
<proteinExistence type="predicted"/>
<feature type="domain" description="TIR" evidence="5">
    <location>
        <begin position="31"/>
        <end position="94"/>
    </location>
</feature>
<dbReference type="PANTHER" id="PTHR45641:SF19">
    <property type="entry name" value="NEPHROCYSTIN-3"/>
    <property type="match status" value="1"/>
</dbReference>
<reference evidence="7" key="1">
    <citation type="submission" date="2020-09" db="EMBL/GenBank/DDBJ databases">
        <title>Sphingomonas sp., a new species isolated from pork steak.</title>
        <authorList>
            <person name="Heidler von Heilborn D."/>
        </authorList>
    </citation>
    <scope>NUCLEOTIDE SEQUENCE [LARGE SCALE GENOMIC DNA]</scope>
</reference>
<dbReference type="InterPro" id="IPR019734">
    <property type="entry name" value="TPR_rpt"/>
</dbReference>
<dbReference type="Proteomes" id="UP000595894">
    <property type="component" value="Chromosome"/>
</dbReference>
<organism evidence="6 7">
    <name type="scientific">Sphingomonas aliaeris</name>
    <dbReference type="NCBI Taxonomy" id="2759526"/>
    <lineage>
        <taxon>Bacteria</taxon>
        <taxon>Pseudomonadati</taxon>
        <taxon>Pseudomonadota</taxon>
        <taxon>Alphaproteobacteria</taxon>
        <taxon>Sphingomonadales</taxon>
        <taxon>Sphingomonadaceae</taxon>
        <taxon>Sphingomonas</taxon>
    </lineage>
</organism>
<keyword evidence="4" id="KW-0812">Transmembrane</keyword>
<keyword evidence="2 3" id="KW-0802">TPR repeat</keyword>
<dbReference type="SMART" id="SM00028">
    <property type="entry name" value="TPR"/>
    <property type="match status" value="5"/>
</dbReference>
<keyword evidence="1" id="KW-0677">Repeat</keyword>
<evidence type="ECO:0000256" key="1">
    <source>
        <dbReference type="ARBA" id="ARBA00022737"/>
    </source>
</evidence>
<dbReference type="GO" id="GO:0007165">
    <property type="term" value="P:signal transduction"/>
    <property type="evidence" value="ECO:0007669"/>
    <property type="project" value="InterPro"/>
</dbReference>
<dbReference type="PROSITE" id="PS50005">
    <property type="entry name" value="TPR"/>
    <property type="match status" value="1"/>
</dbReference>
<sequence>MHRGLERYPIPKRLRGRETPVGVLGKRLPPVFQDREELAASTDLAQSVRAALHDSATLIVICSPNSRRSRWVNEEIREFIRLGRRDRIKLIVVDGTPAHPDDLPEDGGDGCFPPALFEGGAAEPLAADVRPGADGPRGALLKVIAGSLGVEYDELRQRDQARRQKQLAIIASAAMLGFVVMTGLTVMALISRKEAVEQRDLARKRTATAERTVEFVQSLFEVSDPSEAQGAKITAKEVLDKGAVRITGALANEPDVKAQLMTTLSQVYLGLGSYRTGDQIIRQSMALPITEPAVRARQFIALGGSQIRQSEYPAAVRNFDKAIALSRTASNSDPQLLPQALVGRAEARTRLEDYPGADADAKEALRLDHARAGDRDPTVARDLEAIGYNLLTAGKLAPARQRFEQALGIRVATQGLAHPKVSDVLNELGSIAYLQRDSVAAERFWLRALRSDELVLGPNHPYVAVTINNVARVQLEGRAFASARTLLRRASAITLAQQSETYDDLAFTFANLAIAERGLGNTKEAETLLRKAWRAAALHKHRNRAPILTELADLLCARGDHVEGLALLDQALPLMRADYPDDPWRLAWIANTRGDACWRRSVSMRRAS</sequence>
<evidence type="ECO:0000313" key="6">
    <source>
        <dbReference type="EMBL" id="QQV77688.1"/>
    </source>
</evidence>
<dbReference type="Pfam" id="PF13676">
    <property type="entry name" value="TIR_2"/>
    <property type="match status" value="1"/>
</dbReference>
<keyword evidence="7" id="KW-1185">Reference proteome</keyword>
<protein>
    <submittedName>
        <fullName evidence="6">Tetratricopeptide repeat protein</fullName>
    </submittedName>
</protein>
<feature type="repeat" description="TPR" evidence="3">
    <location>
        <begin position="296"/>
        <end position="329"/>
    </location>
</feature>
<dbReference type="InterPro" id="IPR035897">
    <property type="entry name" value="Toll_tir_struct_dom_sf"/>
</dbReference>
<dbReference type="InterPro" id="IPR011990">
    <property type="entry name" value="TPR-like_helical_dom_sf"/>
</dbReference>
<dbReference type="Pfam" id="PF13424">
    <property type="entry name" value="TPR_12"/>
    <property type="match status" value="1"/>
</dbReference>
<dbReference type="AlphaFoldDB" id="A0A974NVG8"/>
<dbReference type="KEGG" id="sari:H5J25_02535"/>
<feature type="transmembrane region" description="Helical" evidence="4">
    <location>
        <begin position="167"/>
        <end position="190"/>
    </location>
</feature>
<keyword evidence="4" id="KW-0472">Membrane</keyword>
<dbReference type="Gene3D" id="3.40.50.10140">
    <property type="entry name" value="Toll/interleukin-1 receptor homology (TIR) domain"/>
    <property type="match status" value="1"/>
</dbReference>
<evidence type="ECO:0000256" key="4">
    <source>
        <dbReference type="SAM" id="Phobius"/>
    </source>
</evidence>
<evidence type="ECO:0000259" key="5">
    <source>
        <dbReference type="Pfam" id="PF13676"/>
    </source>
</evidence>
<evidence type="ECO:0000313" key="7">
    <source>
        <dbReference type="Proteomes" id="UP000595894"/>
    </source>
</evidence>
<dbReference type="Gene3D" id="1.25.40.10">
    <property type="entry name" value="Tetratricopeptide repeat domain"/>
    <property type="match status" value="2"/>
</dbReference>
<dbReference type="InterPro" id="IPR000157">
    <property type="entry name" value="TIR_dom"/>
</dbReference>
<evidence type="ECO:0000256" key="3">
    <source>
        <dbReference type="PROSITE-ProRule" id="PRU00339"/>
    </source>
</evidence>
<dbReference type="PANTHER" id="PTHR45641">
    <property type="entry name" value="TETRATRICOPEPTIDE REPEAT PROTEIN (AFU_ORTHOLOGUE AFUA_6G03870)"/>
    <property type="match status" value="1"/>
</dbReference>
<keyword evidence="4" id="KW-1133">Transmembrane helix</keyword>
<dbReference type="SUPFAM" id="SSF48452">
    <property type="entry name" value="TPR-like"/>
    <property type="match status" value="1"/>
</dbReference>
<accession>A0A974NVG8</accession>
<dbReference type="EMBL" id="CP061035">
    <property type="protein sequence ID" value="QQV77688.1"/>
    <property type="molecule type" value="Genomic_DNA"/>
</dbReference>
<dbReference type="SUPFAM" id="SSF52200">
    <property type="entry name" value="Toll/Interleukin receptor TIR domain"/>
    <property type="match status" value="1"/>
</dbReference>
<gene>
    <name evidence="6" type="ORF">H5J25_02535</name>
</gene>
<name>A0A974NVG8_9SPHN</name>
<dbReference type="Pfam" id="PF13374">
    <property type="entry name" value="TPR_10"/>
    <property type="match status" value="1"/>
</dbReference>